<evidence type="ECO:0000256" key="1">
    <source>
        <dbReference type="SAM" id="Phobius"/>
    </source>
</evidence>
<dbReference type="AlphaFoldDB" id="A0A0C9YHC7"/>
<keyword evidence="3" id="KW-1185">Reference proteome</keyword>
<feature type="transmembrane region" description="Helical" evidence="1">
    <location>
        <begin position="14"/>
        <end position="33"/>
    </location>
</feature>
<reference evidence="3" key="2">
    <citation type="submission" date="2015-01" db="EMBL/GenBank/DDBJ databases">
        <title>Evolutionary Origins and Diversification of the Mycorrhizal Mutualists.</title>
        <authorList>
            <consortium name="DOE Joint Genome Institute"/>
            <consortium name="Mycorrhizal Genomics Consortium"/>
            <person name="Kohler A."/>
            <person name="Kuo A."/>
            <person name="Nagy L.G."/>
            <person name="Floudas D."/>
            <person name="Copeland A."/>
            <person name="Barry K.W."/>
            <person name="Cichocki N."/>
            <person name="Veneault-Fourrey C."/>
            <person name="LaButti K."/>
            <person name="Lindquist E.A."/>
            <person name="Lipzen A."/>
            <person name="Lundell T."/>
            <person name="Morin E."/>
            <person name="Murat C."/>
            <person name="Riley R."/>
            <person name="Ohm R."/>
            <person name="Sun H."/>
            <person name="Tunlid A."/>
            <person name="Henrissat B."/>
            <person name="Grigoriev I.V."/>
            <person name="Hibbett D.S."/>
            <person name="Martin F."/>
        </authorList>
    </citation>
    <scope>NUCLEOTIDE SEQUENCE [LARGE SCALE GENOMIC DNA]</scope>
    <source>
        <strain evidence="3">441</strain>
    </source>
</reference>
<protein>
    <submittedName>
        <fullName evidence="2">Uncharacterized protein</fullName>
    </submittedName>
</protein>
<proteinExistence type="predicted"/>
<keyword evidence="1" id="KW-1133">Transmembrane helix</keyword>
<evidence type="ECO:0000313" key="2">
    <source>
        <dbReference type="EMBL" id="KIK13289.1"/>
    </source>
</evidence>
<evidence type="ECO:0000313" key="3">
    <source>
        <dbReference type="Proteomes" id="UP000054018"/>
    </source>
</evidence>
<accession>A0A0C9YHC7</accession>
<sequence length="101" mass="11460">MPTLSSSVLYSRQYIAEQGLGSILVFEYLYFLLQVQNGRNNMQDSLTLAVKEYQSSGIHAKVNESIQKAFEKYGNNVDHLCHTLVHIAKKNQLSKILTRKG</sequence>
<dbReference type="HOGENOM" id="CLU_144955_1_0_1"/>
<organism evidence="2 3">
    <name type="scientific">Pisolithus microcarpus 441</name>
    <dbReference type="NCBI Taxonomy" id="765257"/>
    <lineage>
        <taxon>Eukaryota</taxon>
        <taxon>Fungi</taxon>
        <taxon>Dikarya</taxon>
        <taxon>Basidiomycota</taxon>
        <taxon>Agaricomycotina</taxon>
        <taxon>Agaricomycetes</taxon>
        <taxon>Agaricomycetidae</taxon>
        <taxon>Boletales</taxon>
        <taxon>Sclerodermatineae</taxon>
        <taxon>Pisolithaceae</taxon>
        <taxon>Pisolithus</taxon>
    </lineage>
</organism>
<keyword evidence="1" id="KW-0812">Transmembrane</keyword>
<dbReference type="EMBL" id="KN834005">
    <property type="protein sequence ID" value="KIK13289.1"/>
    <property type="molecule type" value="Genomic_DNA"/>
</dbReference>
<reference evidence="2 3" key="1">
    <citation type="submission" date="2014-04" db="EMBL/GenBank/DDBJ databases">
        <authorList>
            <consortium name="DOE Joint Genome Institute"/>
            <person name="Kuo A."/>
            <person name="Kohler A."/>
            <person name="Costa M.D."/>
            <person name="Nagy L.G."/>
            <person name="Floudas D."/>
            <person name="Copeland A."/>
            <person name="Barry K.W."/>
            <person name="Cichocki N."/>
            <person name="Veneault-Fourrey C."/>
            <person name="LaButti K."/>
            <person name="Lindquist E.A."/>
            <person name="Lipzen A."/>
            <person name="Lundell T."/>
            <person name="Morin E."/>
            <person name="Murat C."/>
            <person name="Sun H."/>
            <person name="Tunlid A."/>
            <person name="Henrissat B."/>
            <person name="Grigoriev I.V."/>
            <person name="Hibbett D.S."/>
            <person name="Martin F."/>
            <person name="Nordberg H.P."/>
            <person name="Cantor M.N."/>
            <person name="Hua S.X."/>
        </authorList>
    </citation>
    <scope>NUCLEOTIDE SEQUENCE [LARGE SCALE GENOMIC DNA]</scope>
    <source>
        <strain evidence="2 3">441</strain>
    </source>
</reference>
<keyword evidence="1" id="KW-0472">Membrane</keyword>
<name>A0A0C9YHC7_9AGAM</name>
<gene>
    <name evidence="2" type="ORF">PISMIDRAFT_688843</name>
</gene>
<dbReference type="Proteomes" id="UP000054018">
    <property type="component" value="Unassembled WGS sequence"/>
</dbReference>
<dbReference type="OrthoDB" id="2684183at2759"/>